<dbReference type="EMBL" id="CAKOGL010000030">
    <property type="protein sequence ID" value="CAH2107118.1"/>
    <property type="molecule type" value="Genomic_DNA"/>
</dbReference>
<accession>A0AAU9VA35</accession>
<sequence>MSKFNFDTPIKVAVIIEETEADELNTLLDTMINDTVPSSSKIKLNKLRTELRNESTISFSDVCIDTVENNILNLNDEKPFIIGQNLSNINVENNYLPTSKNINNYGTPRREKITQNETSIISQNVETPINSPLEIRNRNIINLLDSVSYSLIEISKFYHTIIPYQSKGNRLSQEAMEKYLKYKYYCYNYSYQTVNFLILPAATNQAFIESFIERTIELAFNMCWYRIRKEFLIDILNDMISWSKQYKIYLECKNRNQNRRQSSTDDTLKKTHTNCRINAVSKNHLTDNVDRVCIFACGPESRQLTISIAPEILNNHISSKKAVDAYKQNPQTRTS</sequence>
<evidence type="ECO:0000313" key="2">
    <source>
        <dbReference type="Proteomes" id="UP001153954"/>
    </source>
</evidence>
<dbReference type="Proteomes" id="UP001153954">
    <property type="component" value="Unassembled WGS sequence"/>
</dbReference>
<organism evidence="1 2">
    <name type="scientific">Euphydryas editha</name>
    <name type="common">Edith's checkerspot</name>
    <dbReference type="NCBI Taxonomy" id="104508"/>
    <lineage>
        <taxon>Eukaryota</taxon>
        <taxon>Metazoa</taxon>
        <taxon>Ecdysozoa</taxon>
        <taxon>Arthropoda</taxon>
        <taxon>Hexapoda</taxon>
        <taxon>Insecta</taxon>
        <taxon>Pterygota</taxon>
        <taxon>Neoptera</taxon>
        <taxon>Endopterygota</taxon>
        <taxon>Lepidoptera</taxon>
        <taxon>Glossata</taxon>
        <taxon>Ditrysia</taxon>
        <taxon>Papilionoidea</taxon>
        <taxon>Nymphalidae</taxon>
        <taxon>Nymphalinae</taxon>
        <taxon>Euphydryas</taxon>
    </lineage>
</organism>
<name>A0AAU9VA35_EUPED</name>
<gene>
    <name evidence="1" type="ORF">EEDITHA_LOCUS21174</name>
</gene>
<protein>
    <submittedName>
        <fullName evidence="1">Uncharacterized protein</fullName>
    </submittedName>
</protein>
<reference evidence="1" key="1">
    <citation type="submission" date="2022-03" db="EMBL/GenBank/DDBJ databases">
        <authorList>
            <person name="Tunstrom K."/>
        </authorList>
    </citation>
    <scope>NUCLEOTIDE SEQUENCE</scope>
</reference>
<proteinExistence type="predicted"/>
<comment type="caution">
    <text evidence="1">The sequence shown here is derived from an EMBL/GenBank/DDBJ whole genome shotgun (WGS) entry which is preliminary data.</text>
</comment>
<dbReference type="AlphaFoldDB" id="A0AAU9VA35"/>
<evidence type="ECO:0000313" key="1">
    <source>
        <dbReference type="EMBL" id="CAH2107118.1"/>
    </source>
</evidence>
<keyword evidence="2" id="KW-1185">Reference proteome</keyword>